<evidence type="ECO:0000313" key="5">
    <source>
        <dbReference type="EMBL" id="KDR79751.1"/>
    </source>
</evidence>
<feature type="repeat" description="WD" evidence="3">
    <location>
        <begin position="30"/>
        <end position="71"/>
    </location>
</feature>
<evidence type="ECO:0000256" key="3">
    <source>
        <dbReference type="PROSITE-ProRule" id="PRU00221"/>
    </source>
</evidence>
<gene>
    <name evidence="5" type="ORF">GALMADRAFT_136362</name>
</gene>
<dbReference type="InterPro" id="IPR036322">
    <property type="entry name" value="WD40_repeat_dom_sf"/>
</dbReference>
<dbReference type="Gene3D" id="2.130.10.10">
    <property type="entry name" value="YVTN repeat-like/Quinoprotein amine dehydrogenase"/>
    <property type="match status" value="1"/>
</dbReference>
<dbReference type="SUPFAM" id="SSF50978">
    <property type="entry name" value="WD40 repeat-like"/>
    <property type="match status" value="1"/>
</dbReference>
<reference evidence="6" key="1">
    <citation type="journal article" date="2014" name="Proc. Natl. Acad. Sci. U.S.A.">
        <title>Extensive sampling of basidiomycete genomes demonstrates inadequacy of the white-rot/brown-rot paradigm for wood decay fungi.</title>
        <authorList>
            <person name="Riley R."/>
            <person name="Salamov A.A."/>
            <person name="Brown D.W."/>
            <person name="Nagy L.G."/>
            <person name="Floudas D."/>
            <person name="Held B.W."/>
            <person name="Levasseur A."/>
            <person name="Lombard V."/>
            <person name="Morin E."/>
            <person name="Otillar R."/>
            <person name="Lindquist E.A."/>
            <person name="Sun H."/>
            <person name="LaButti K.M."/>
            <person name="Schmutz J."/>
            <person name="Jabbour D."/>
            <person name="Luo H."/>
            <person name="Baker S.E."/>
            <person name="Pisabarro A.G."/>
            <person name="Walton J.D."/>
            <person name="Blanchette R.A."/>
            <person name="Henrissat B."/>
            <person name="Martin F."/>
            <person name="Cullen D."/>
            <person name="Hibbett D.S."/>
            <person name="Grigoriev I.V."/>
        </authorList>
    </citation>
    <scope>NUCLEOTIDE SEQUENCE [LARGE SCALE GENOMIC DNA]</scope>
    <source>
        <strain evidence="6">CBS 339.88</strain>
    </source>
</reference>
<dbReference type="PROSITE" id="PS50082">
    <property type="entry name" value="WD_REPEATS_2"/>
    <property type="match status" value="1"/>
</dbReference>
<dbReference type="PROSITE" id="PS00678">
    <property type="entry name" value="WD_REPEATS_1"/>
    <property type="match status" value="1"/>
</dbReference>
<evidence type="ECO:0000256" key="1">
    <source>
        <dbReference type="ARBA" id="ARBA00022574"/>
    </source>
</evidence>
<dbReference type="STRING" id="685588.A0A067T9C3"/>
<keyword evidence="1 3" id="KW-0853">WD repeat</keyword>
<keyword evidence="4" id="KW-0732">Signal</keyword>
<organism evidence="5 6">
    <name type="scientific">Galerina marginata (strain CBS 339.88)</name>
    <dbReference type="NCBI Taxonomy" id="685588"/>
    <lineage>
        <taxon>Eukaryota</taxon>
        <taxon>Fungi</taxon>
        <taxon>Dikarya</taxon>
        <taxon>Basidiomycota</taxon>
        <taxon>Agaricomycotina</taxon>
        <taxon>Agaricomycetes</taxon>
        <taxon>Agaricomycetidae</taxon>
        <taxon>Agaricales</taxon>
        <taxon>Agaricineae</taxon>
        <taxon>Strophariaceae</taxon>
        <taxon>Galerina</taxon>
    </lineage>
</organism>
<dbReference type="PANTHER" id="PTHR19857">
    <property type="entry name" value="MITOCHONDRIAL DIVISION PROTEIN 1-RELATED"/>
    <property type="match status" value="1"/>
</dbReference>
<dbReference type="InterPro" id="IPR019775">
    <property type="entry name" value="WD40_repeat_CS"/>
</dbReference>
<feature type="signal peptide" evidence="4">
    <location>
        <begin position="1"/>
        <end position="20"/>
    </location>
</feature>
<feature type="chain" id="PRO_5001646613" evidence="4">
    <location>
        <begin position="21"/>
        <end position="445"/>
    </location>
</feature>
<accession>A0A067T9C3</accession>
<dbReference type="EMBL" id="KL142372">
    <property type="protein sequence ID" value="KDR79751.1"/>
    <property type="molecule type" value="Genomic_DNA"/>
</dbReference>
<name>A0A067T9C3_GALM3</name>
<sequence>MFVNLAWKAFQYFALFFGAADETYYKYTKFSGIRGPVNCLSFSPGGELLASGGDDEIVRIWEITTKKCLHILEDPGKRWGQITCLAWLSNLGTDDLKPIAFGTGRGLIVIYRRSRVDAGMVELASNRVFEASDPVESMAFNAKKSYLAITSHHGRIALFDIARNGTMMELWSVKADSDKKVCIPRSIQFYEGGKKVLIFILETGEMVCCDVETAREDWQKLLKSGIGYASLDSSGKLLLVDNLSRGFDLYNLPRSSPSYTFAVPTKKKCVKDGAFAEQASAIVCSSDHGKVYVFSMASSSPIQVLKSASKHVEVQAIDTTSTPESHFIASGSSAAMPEIVIWEKQIKKTSSRVDNESNIGRVINLLNLLVILLLLHWTSRYWVPIASQAVNRAMEIMNNVQVPVAEVSTNKPHFTEWTVEIPIQVADEEDEEDEIEWRELQLDRL</sequence>
<evidence type="ECO:0000256" key="2">
    <source>
        <dbReference type="ARBA" id="ARBA00022737"/>
    </source>
</evidence>
<dbReference type="InterPro" id="IPR051179">
    <property type="entry name" value="WD_repeat_multifunction"/>
</dbReference>
<dbReference type="InterPro" id="IPR015943">
    <property type="entry name" value="WD40/YVTN_repeat-like_dom_sf"/>
</dbReference>
<dbReference type="AlphaFoldDB" id="A0A067T9C3"/>
<keyword evidence="2" id="KW-0677">Repeat</keyword>
<dbReference type="PROSITE" id="PS50294">
    <property type="entry name" value="WD_REPEATS_REGION"/>
    <property type="match status" value="1"/>
</dbReference>
<evidence type="ECO:0000313" key="6">
    <source>
        <dbReference type="Proteomes" id="UP000027222"/>
    </source>
</evidence>
<dbReference type="Proteomes" id="UP000027222">
    <property type="component" value="Unassembled WGS sequence"/>
</dbReference>
<proteinExistence type="predicted"/>
<dbReference type="Pfam" id="PF00400">
    <property type="entry name" value="WD40"/>
    <property type="match status" value="1"/>
</dbReference>
<evidence type="ECO:0000256" key="4">
    <source>
        <dbReference type="SAM" id="SignalP"/>
    </source>
</evidence>
<dbReference type="SMART" id="SM00320">
    <property type="entry name" value="WD40"/>
    <property type="match status" value="5"/>
</dbReference>
<dbReference type="HOGENOM" id="CLU_042559_2_0_1"/>
<keyword evidence="6" id="KW-1185">Reference proteome</keyword>
<protein>
    <submittedName>
        <fullName evidence="5">Uncharacterized protein</fullName>
    </submittedName>
</protein>
<dbReference type="InterPro" id="IPR001680">
    <property type="entry name" value="WD40_rpt"/>
</dbReference>
<dbReference type="OrthoDB" id="3238562at2759"/>